<name>U5L9J8_9BACI</name>
<evidence type="ECO:0000313" key="1">
    <source>
        <dbReference type="EMBL" id="AGX04078.1"/>
    </source>
</evidence>
<gene>
    <name evidence="1" type="ORF">N288_10825</name>
</gene>
<dbReference type="EMBL" id="CP006643">
    <property type="protein sequence ID" value="AGX04078.1"/>
    <property type="molecule type" value="Genomic_DNA"/>
</dbReference>
<proteinExistence type="predicted"/>
<dbReference type="AlphaFoldDB" id="U5L9J8"/>
<accession>U5L9J8</accession>
<dbReference type="Proteomes" id="UP000017805">
    <property type="component" value="Chromosome"/>
</dbReference>
<evidence type="ECO:0000313" key="2">
    <source>
        <dbReference type="Proteomes" id="UP000017805"/>
    </source>
</evidence>
<dbReference type="HOGENOM" id="CLU_3380500_0_0_9"/>
<dbReference type="KEGG" id="bif:N288_10825"/>
<keyword evidence="2" id="KW-1185">Reference proteome</keyword>
<sequence>MKIIEKLWDNMIKSDWTYLIDEEEHMNTPEEDE</sequence>
<reference evidence="1 2" key="1">
    <citation type="submission" date="2013-07" db="EMBL/GenBank/DDBJ databases">
        <title>Complete genome sequence of Bacillus infantis NRRL B-14911 that has potential to induce cardiac disease by antigenic mimicry.</title>
        <authorList>
            <person name="Massilamany C."/>
            <person name="Smith T.P.L."/>
            <person name="Loy J.D."/>
            <person name="Barletta R."/>
            <person name="Reddy J."/>
        </authorList>
    </citation>
    <scope>NUCLEOTIDE SEQUENCE [LARGE SCALE GENOMIC DNA]</scope>
    <source>
        <strain evidence="1 2">NRRL B-14911</strain>
    </source>
</reference>
<dbReference type="STRING" id="1367477.N288_10825"/>
<organism evidence="1 2">
    <name type="scientific">Bacillus infantis NRRL B-14911</name>
    <dbReference type="NCBI Taxonomy" id="1367477"/>
    <lineage>
        <taxon>Bacteria</taxon>
        <taxon>Bacillati</taxon>
        <taxon>Bacillota</taxon>
        <taxon>Bacilli</taxon>
        <taxon>Bacillales</taxon>
        <taxon>Bacillaceae</taxon>
        <taxon>Bacillus</taxon>
    </lineage>
</organism>
<protein>
    <submittedName>
        <fullName evidence="1">Uncharacterized protein</fullName>
    </submittedName>
</protein>